<protein>
    <submittedName>
        <fullName evidence="2">Uncharacterized protein</fullName>
    </submittedName>
</protein>
<evidence type="ECO:0000256" key="1">
    <source>
        <dbReference type="SAM" id="Phobius"/>
    </source>
</evidence>
<dbReference type="Proteomes" id="UP000276232">
    <property type="component" value="Unassembled WGS sequence"/>
</dbReference>
<dbReference type="EMBL" id="RJKN01000005">
    <property type="protein sequence ID" value="ROP42838.1"/>
    <property type="molecule type" value="Genomic_DNA"/>
</dbReference>
<organism evidence="2 3">
    <name type="scientific">Pseudokineococcus lusitanus</name>
    <dbReference type="NCBI Taxonomy" id="763993"/>
    <lineage>
        <taxon>Bacteria</taxon>
        <taxon>Bacillati</taxon>
        <taxon>Actinomycetota</taxon>
        <taxon>Actinomycetes</taxon>
        <taxon>Kineosporiales</taxon>
        <taxon>Kineosporiaceae</taxon>
        <taxon>Pseudokineococcus</taxon>
    </lineage>
</organism>
<reference evidence="2 3" key="1">
    <citation type="journal article" date="2015" name="Stand. Genomic Sci.">
        <title>Genomic Encyclopedia of Bacterial and Archaeal Type Strains, Phase III: the genomes of soil and plant-associated and newly described type strains.</title>
        <authorList>
            <person name="Whitman W.B."/>
            <person name="Woyke T."/>
            <person name="Klenk H.P."/>
            <person name="Zhou Y."/>
            <person name="Lilburn T.G."/>
            <person name="Beck B.J."/>
            <person name="De Vos P."/>
            <person name="Vandamme P."/>
            <person name="Eisen J.A."/>
            <person name="Garrity G."/>
            <person name="Hugenholtz P."/>
            <person name="Kyrpides N.C."/>
        </authorList>
    </citation>
    <scope>NUCLEOTIDE SEQUENCE [LARGE SCALE GENOMIC DNA]</scope>
    <source>
        <strain evidence="2 3">CECT 7306</strain>
    </source>
</reference>
<accession>A0A3N1HJX5</accession>
<name>A0A3N1HJX5_9ACTN</name>
<dbReference type="InParanoid" id="A0A3N1HJX5"/>
<keyword evidence="1" id="KW-0472">Membrane</keyword>
<keyword evidence="3" id="KW-1185">Reference proteome</keyword>
<feature type="transmembrane region" description="Helical" evidence="1">
    <location>
        <begin position="90"/>
        <end position="108"/>
    </location>
</feature>
<dbReference type="AlphaFoldDB" id="A0A3N1HJX5"/>
<keyword evidence="1" id="KW-0812">Transmembrane</keyword>
<feature type="transmembrane region" description="Helical" evidence="1">
    <location>
        <begin position="114"/>
        <end position="135"/>
    </location>
</feature>
<gene>
    <name evidence="2" type="ORF">EDC03_2125</name>
</gene>
<feature type="transmembrane region" description="Helical" evidence="1">
    <location>
        <begin position="64"/>
        <end position="83"/>
    </location>
</feature>
<comment type="caution">
    <text evidence="2">The sequence shown here is derived from an EMBL/GenBank/DDBJ whole genome shotgun (WGS) entry which is preliminary data.</text>
</comment>
<dbReference type="RefSeq" id="WP_123380221.1">
    <property type="nucleotide sequence ID" value="NZ_RJKN01000005.1"/>
</dbReference>
<evidence type="ECO:0000313" key="3">
    <source>
        <dbReference type="Proteomes" id="UP000276232"/>
    </source>
</evidence>
<feature type="transmembrane region" description="Helical" evidence="1">
    <location>
        <begin position="173"/>
        <end position="193"/>
    </location>
</feature>
<feature type="transmembrane region" description="Helical" evidence="1">
    <location>
        <begin position="142"/>
        <end position="161"/>
    </location>
</feature>
<proteinExistence type="predicted"/>
<sequence length="374" mass="37150">MSASAPGGVPPEVPAAVPWYRTGLGDALLDVRRLLLVVVALVAVQVTLRVGLAPAGTFADRRVAAGAVAVLVLVPLLLVAAGGRRRRAPAVVVGGAAAALLAVDVVVLDQTAGTAVYGQGLFVATGVGLACLGLLAVRPLGAVVVVGGLHAALLLGASLVRDADDLGPALARGVEVAAASLVPVAAAAAYLALVARLTTARRAADAVVLREEAQRLAAARAAEEGAARLAAARADVGPLLERVVAGVPLPLPPDAAAEARAGARRLRARLVHGGGGTWLEEAVLAEDASAAVVVRSAGGDAPAHLHAPLLALVRRAVARGADLSVTLVPGGAVLAVRGDPGLRADDVAEDLRADLGSPPWVVEGDLLVLEVGVP</sequence>
<feature type="transmembrane region" description="Helical" evidence="1">
    <location>
        <begin position="34"/>
        <end position="52"/>
    </location>
</feature>
<keyword evidence="1" id="KW-1133">Transmembrane helix</keyword>
<evidence type="ECO:0000313" key="2">
    <source>
        <dbReference type="EMBL" id="ROP42838.1"/>
    </source>
</evidence>